<dbReference type="AlphaFoldDB" id="A0A9P5HJS1"/>
<dbReference type="SUPFAM" id="SSF56281">
    <property type="entry name" value="Metallo-hydrolase/oxidoreductase"/>
    <property type="match status" value="1"/>
</dbReference>
<protein>
    <recommendedName>
        <fullName evidence="5">Metallo-beta-lactamase domain-containing protein</fullName>
    </recommendedName>
</protein>
<dbReference type="Gene3D" id="3.60.15.10">
    <property type="entry name" value="Ribonuclease Z/Hydroxyacylglutathione hydrolase-like"/>
    <property type="match status" value="1"/>
</dbReference>
<dbReference type="OrthoDB" id="10250730at2759"/>
<proteinExistence type="inferred from homology"/>
<comment type="similarity">
    <text evidence="1">Belongs to the metallo-beta-lactamase superfamily.</text>
</comment>
<organism evidence="6 7">
    <name type="scientific">Cylindrodendrum hubeiense</name>
    <dbReference type="NCBI Taxonomy" id="595255"/>
    <lineage>
        <taxon>Eukaryota</taxon>
        <taxon>Fungi</taxon>
        <taxon>Dikarya</taxon>
        <taxon>Ascomycota</taxon>
        <taxon>Pezizomycotina</taxon>
        <taxon>Sordariomycetes</taxon>
        <taxon>Hypocreomycetidae</taxon>
        <taxon>Hypocreales</taxon>
        <taxon>Nectriaceae</taxon>
        <taxon>Cylindrodendrum</taxon>
    </lineage>
</organism>
<dbReference type="EMBL" id="JAANBB010000011">
    <property type="protein sequence ID" value="KAF7556533.1"/>
    <property type="molecule type" value="Genomic_DNA"/>
</dbReference>
<sequence>MSATVLELPPGNGTVRLQVIDTGSKLLCKAETLLEPGIPGHEYLNLPNVCWLVENLNTGKKVLFDCGVRKNFKDLPPAALEVLRVSTPGLHVDFDVHDILVKSKVDPGTLDWIIWSHHHWDHTGDPTRFPPNVGIVVGPEFSATHLPGYPSNPKSEMVEKDFVGRPFWELDFDTNRTIGGLRAYDFWGDGSLYLLDTPGHSVGHISALARTSDMNFVFMGGDICHFPGVFRPSPYIPLPNQMTKAARLDTYFACPCAASTFTSIHPKGEEAGRREPFYKPSSGPLSIYQDPSLAYSTVQRLIEFDAHPDVMVCIAHDPAVAETLPTMNKGPANEINGWKEKGYKEACHWGFLNQLPRAGKPGRPKLVEKYKCEGTLYDDVEGLKTGHSNHFKSLL</sequence>
<keyword evidence="7" id="KW-1185">Reference proteome</keyword>
<evidence type="ECO:0000256" key="3">
    <source>
        <dbReference type="ARBA" id="ARBA00022801"/>
    </source>
</evidence>
<evidence type="ECO:0000313" key="6">
    <source>
        <dbReference type="EMBL" id="KAF7556533.1"/>
    </source>
</evidence>
<dbReference type="InterPro" id="IPR001279">
    <property type="entry name" value="Metallo-B-lactamas"/>
</dbReference>
<dbReference type="Pfam" id="PF00753">
    <property type="entry name" value="Lactamase_B"/>
    <property type="match status" value="1"/>
</dbReference>
<evidence type="ECO:0000313" key="7">
    <source>
        <dbReference type="Proteomes" id="UP000722485"/>
    </source>
</evidence>
<feature type="domain" description="Metallo-beta-lactamase" evidence="5">
    <location>
        <begin position="47"/>
        <end position="257"/>
    </location>
</feature>
<evidence type="ECO:0000259" key="5">
    <source>
        <dbReference type="SMART" id="SM00849"/>
    </source>
</evidence>
<dbReference type="InterPro" id="IPR051013">
    <property type="entry name" value="MBL_superfamily_lactonases"/>
</dbReference>
<dbReference type="Proteomes" id="UP000722485">
    <property type="component" value="Unassembled WGS sequence"/>
</dbReference>
<dbReference type="SMART" id="SM00849">
    <property type="entry name" value="Lactamase_B"/>
    <property type="match status" value="1"/>
</dbReference>
<comment type="caution">
    <text evidence="6">The sequence shown here is derived from an EMBL/GenBank/DDBJ whole genome shotgun (WGS) entry which is preliminary data.</text>
</comment>
<name>A0A9P5HJS1_9HYPO</name>
<dbReference type="CDD" id="cd07730">
    <property type="entry name" value="metallo-hydrolase-like_MBL-fold"/>
    <property type="match status" value="1"/>
</dbReference>
<dbReference type="GO" id="GO:0016787">
    <property type="term" value="F:hydrolase activity"/>
    <property type="evidence" value="ECO:0007669"/>
    <property type="project" value="UniProtKB-KW"/>
</dbReference>
<reference evidence="6" key="1">
    <citation type="submission" date="2020-03" db="EMBL/GenBank/DDBJ databases">
        <title>Draft Genome Sequence of Cylindrodendrum hubeiense.</title>
        <authorList>
            <person name="Buettner E."/>
            <person name="Kellner H."/>
        </authorList>
    </citation>
    <scope>NUCLEOTIDE SEQUENCE</scope>
    <source>
        <strain evidence="6">IHI 201604</strain>
    </source>
</reference>
<accession>A0A9P5HJS1</accession>
<dbReference type="GO" id="GO:0046872">
    <property type="term" value="F:metal ion binding"/>
    <property type="evidence" value="ECO:0007669"/>
    <property type="project" value="UniProtKB-KW"/>
</dbReference>
<gene>
    <name evidence="6" type="ORF">G7Z17_g1336</name>
</gene>
<keyword evidence="3" id="KW-0378">Hydrolase</keyword>
<evidence type="ECO:0000256" key="1">
    <source>
        <dbReference type="ARBA" id="ARBA00007749"/>
    </source>
</evidence>
<evidence type="ECO:0000256" key="4">
    <source>
        <dbReference type="ARBA" id="ARBA00022833"/>
    </source>
</evidence>
<dbReference type="PANTHER" id="PTHR42978">
    <property type="entry name" value="QUORUM-QUENCHING LACTONASE YTNP-RELATED-RELATED"/>
    <property type="match status" value="1"/>
</dbReference>
<evidence type="ECO:0000256" key="2">
    <source>
        <dbReference type="ARBA" id="ARBA00022723"/>
    </source>
</evidence>
<dbReference type="InterPro" id="IPR036866">
    <property type="entry name" value="RibonucZ/Hydroxyglut_hydro"/>
</dbReference>
<keyword evidence="4" id="KW-0862">Zinc</keyword>
<dbReference type="PANTHER" id="PTHR42978:SF5">
    <property type="entry name" value="METALLO-BETA-LACTAMASE DOMAIN-CONTAINING PROTEIN"/>
    <property type="match status" value="1"/>
</dbReference>
<keyword evidence="2" id="KW-0479">Metal-binding</keyword>